<organism evidence="2 3">
    <name type="scientific">Immersiella caudata</name>
    <dbReference type="NCBI Taxonomy" id="314043"/>
    <lineage>
        <taxon>Eukaryota</taxon>
        <taxon>Fungi</taxon>
        <taxon>Dikarya</taxon>
        <taxon>Ascomycota</taxon>
        <taxon>Pezizomycotina</taxon>
        <taxon>Sordariomycetes</taxon>
        <taxon>Sordariomycetidae</taxon>
        <taxon>Sordariales</taxon>
        <taxon>Lasiosphaeriaceae</taxon>
        <taxon>Immersiella</taxon>
    </lineage>
</organism>
<reference evidence="2" key="1">
    <citation type="submission" date="2023-06" db="EMBL/GenBank/DDBJ databases">
        <title>Genome-scale phylogeny and comparative genomics of the fungal order Sordariales.</title>
        <authorList>
            <consortium name="Lawrence Berkeley National Laboratory"/>
            <person name="Hensen N."/>
            <person name="Bonometti L."/>
            <person name="Westerberg I."/>
            <person name="Brannstrom I.O."/>
            <person name="Guillou S."/>
            <person name="Cros-Aarteil S."/>
            <person name="Calhoun S."/>
            <person name="Haridas S."/>
            <person name="Kuo A."/>
            <person name="Mondo S."/>
            <person name="Pangilinan J."/>
            <person name="Riley R."/>
            <person name="Labutti K."/>
            <person name="Andreopoulos B."/>
            <person name="Lipzen A."/>
            <person name="Chen C."/>
            <person name="Yanf M."/>
            <person name="Daum C."/>
            <person name="Ng V."/>
            <person name="Clum A."/>
            <person name="Steindorff A."/>
            <person name="Ohm R."/>
            <person name="Martin F."/>
            <person name="Silar P."/>
            <person name="Natvig D."/>
            <person name="Lalanne C."/>
            <person name="Gautier V."/>
            <person name="Ament-Velasquez S.L."/>
            <person name="Kruys A."/>
            <person name="Hutchinson M.I."/>
            <person name="Powell A.J."/>
            <person name="Barry K."/>
            <person name="Miller A.N."/>
            <person name="Grigoriev I.V."/>
            <person name="Debuchy R."/>
            <person name="Gladieux P."/>
            <person name="Thoren M.H."/>
            <person name="Johannesson H."/>
        </authorList>
    </citation>
    <scope>NUCLEOTIDE SEQUENCE</scope>
    <source>
        <strain evidence="2">CBS 606.72</strain>
    </source>
</reference>
<feature type="non-terminal residue" evidence="2">
    <location>
        <position position="1"/>
    </location>
</feature>
<gene>
    <name evidence="2" type="ORF">B0T14DRAFT_384529</name>
</gene>
<evidence type="ECO:0000256" key="1">
    <source>
        <dbReference type="SAM" id="MobiDB-lite"/>
    </source>
</evidence>
<dbReference type="Proteomes" id="UP001175000">
    <property type="component" value="Unassembled WGS sequence"/>
</dbReference>
<protein>
    <submittedName>
        <fullName evidence="2">Uncharacterized protein</fullName>
    </submittedName>
</protein>
<feature type="region of interest" description="Disordered" evidence="1">
    <location>
        <begin position="247"/>
        <end position="274"/>
    </location>
</feature>
<proteinExistence type="predicted"/>
<accession>A0AA39WWE5</accession>
<evidence type="ECO:0000313" key="3">
    <source>
        <dbReference type="Proteomes" id="UP001175000"/>
    </source>
</evidence>
<dbReference type="AlphaFoldDB" id="A0AA39WWE5"/>
<dbReference type="EMBL" id="JAULSU010000003">
    <property type="protein sequence ID" value="KAK0622632.1"/>
    <property type="molecule type" value="Genomic_DNA"/>
</dbReference>
<comment type="caution">
    <text evidence="2">The sequence shown here is derived from an EMBL/GenBank/DDBJ whole genome shotgun (WGS) entry which is preliminary data.</text>
</comment>
<feature type="non-terminal residue" evidence="2">
    <location>
        <position position="560"/>
    </location>
</feature>
<sequence>NPLVAGGQYKGDRPPKAFITHTMPCIHENTIIVATTHPSLHAASPKHDGWFISDFYAFNYLFKSTVKDQTWLTAVDPSRLLEKYGNYLHGHPRFDRKVILNQEILQSEITPVTIVKPAKMIERFLDEVAEASSRAKQNGCPLLLMFFCHGVDNHHLLLNDYDNKSGLSITQLRGVLDSGIAVTLFSTSCFSGGWATTRDLNITTMAAADEDTASVSWRLSDSMGRACGSVFAGHTIASLTKITTPLLPQDFGSEGPLADKDEDDSLQPSEPTEVQTETYNEFCRAVVTAIDTNTDWHSALLTQFTFSAQDDQWEYSWSRRSGLPLARFKERWDQLPVYPATSPMARTEDIFFAGGAVIDEMTCHLLHARVRSMASLFYNICDPDWVKGQNIRLGGAIHCYLRGEPAHYSEAEIAGIIRFRWMTSRLMDRFIDDHGLTAPNGQICILWNTEEYELAMRKKHGTREWSGRYSSVWKGLLRGDGLIRPSDDQGPPFYRSLQYVTSAIAENSFAEGEDKANAAVEAYCNFVATLRKHHIASAMDSATVRTSARSWLKAVGRRIR</sequence>
<keyword evidence="3" id="KW-1185">Reference proteome</keyword>
<name>A0AA39WWE5_9PEZI</name>
<evidence type="ECO:0000313" key="2">
    <source>
        <dbReference type="EMBL" id="KAK0622632.1"/>
    </source>
</evidence>